<evidence type="ECO:0000313" key="1">
    <source>
        <dbReference type="EMBL" id="MBU3851778.1"/>
    </source>
</evidence>
<dbReference type="EMBL" id="JAHLFS010000048">
    <property type="protein sequence ID" value="MBU3851778.1"/>
    <property type="molecule type" value="Genomic_DNA"/>
</dbReference>
<sequence>MAGFWKGWGVGSLTGIVYGLLTTKHTGAENQQRLADYFKQLTQATNEVTTNVIAVKNALHTLTNEVKKASTTTVVDLEDLLRAFTFIMEPRVKEVKASVVNLQNDINKKD</sequence>
<organism evidence="1 2">
    <name type="scientific">Candidatus Paralactobacillus gallistercoris</name>
    <dbReference type="NCBI Taxonomy" id="2838724"/>
    <lineage>
        <taxon>Bacteria</taxon>
        <taxon>Bacillati</taxon>
        <taxon>Bacillota</taxon>
        <taxon>Bacilli</taxon>
        <taxon>Lactobacillales</taxon>
        <taxon>Lactobacillaceae</taxon>
        <taxon>Lactobacillus</taxon>
    </lineage>
</organism>
<reference evidence="1" key="1">
    <citation type="journal article" date="2021" name="PeerJ">
        <title>Extensive microbial diversity within the chicken gut microbiome revealed by metagenomics and culture.</title>
        <authorList>
            <person name="Gilroy R."/>
            <person name="Ravi A."/>
            <person name="Getino M."/>
            <person name="Pursley I."/>
            <person name="Horton D.L."/>
            <person name="Alikhan N.F."/>
            <person name="Baker D."/>
            <person name="Gharbi K."/>
            <person name="Hall N."/>
            <person name="Watson M."/>
            <person name="Adriaenssens E.M."/>
            <person name="Foster-Nyarko E."/>
            <person name="Jarju S."/>
            <person name="Secka A."/>
            <person name="Antonio M."/>
            <person name="Oren A."/>
            <person name="Chaudhuri R.R."/>
            <person name="La Ragione R."/>
            <person name="Hildebrand F."/>
            <person name="Pallen M.J."/>
        </authorList>
    </citation>
    <scope>NUCLEOTIDE SEQUENCE</scope>
    <source>
        <strain evidence="1">F6-6636</strain>
    </source>
</reference>
<proteinExistence type="predicted"/>
<gene>
    <name evidence="1" type="ORF">H9901_03670</name>
</gene>
<dbReference type="Proteomes" id="UP000777303">
    <property type="component" value="Unassembled WGS sequence"/>
</dbReference>
<name>A0A948X1B5_9LACO</name>
<comment type="caution">
    <text evidence="1">The sequence shown here is derived from an EMBL/GenBank/DDBJ whole genome shotgun (WGS) entry which is preliminary data.</text>
</comment>
<evidence type="ECO:0008006" key="3">
    <source>
        <dbReference type="Google" id="ProtNLM"/>
    </source>
</evidence>
<dbReference type="AlphaFoldDB" id="A0A948X1B5"/>
<evidence type="ECO:0000313" key="2">
    <source>
        <dbReference type="Proteomes" id="UP000777303"/>
    </source>
</evidence>
<accession>A0A948X1B5</accession>
<protein>
    <recommendedName>
        <fullName evidence="3">YtxH domain-containing protein</fullName>
    </recommendedName>
</protein>
<reference evidence="1" key="2">
    <citation type="submission" date="2021-04" db="EMBL/GenBank/DDBJ databases">
        <authorList>
            <person name="Gilroy R."/>
        </authorList>
    </citation>
    <scope>NUCLEOTIDE SEQUENCE</scope>
    <source>
        <strain evidence="1">F6-6636</strain>
    </source>
</reference>